<name>A0A1Y1VY99_9FUNG</name>
<sequence>MLRLRNRYMFIIGVFIRRSVLEINQMGFDDISNFFLSIVYYVKKFESHVPEHRNKRQKLNNDQIKLNISNENVETIPLNYIQNFINRQIDLLDKCSGEIPSNELQQKLIQIHMYLPSIANIHYLSFLNCLYAKERENTLEQLYRFFDYSGILNYNKEKTLYQYGLINLAMFHSYFNEVEMEKRSLEEAIYISKRNKDYECLSYALCWLNNLVNNNKIKQNNEKITPYSKKRITNSYEMSNQNLLQLKCLDELGKIKYGINKGVAPTTIFKSLLQGEYMTKTNSLENMFGSCLLLKSSIWGIYGNDILSNLAIQLQLNYYNNEISQADQHLGICKLAKQHAFHGNYRYAFSILNNVIKRSKNSAQCENWFKCKMSILFKRSLFKCELLNAKIIHSILMALDNENVESKIDSYIRRGKFLTICDREKDAYDCINKVVTKHYKYENNIKKFNSILYISEIFLKTSSSISALTKLLECLSLSERYHFHNLYIYSSARIAQILLDINMYNKALDIMDAILPRVLTHEDLWLQSLCLLIEAKCLMAKLSNGLFIGEDYEKKDNKDNKKDQLFDILSVLEKSLGGFKKVESYNEIKEVIYLQAMIYNELDLKHERDQKAKEFHNLEKIILSNCRKNSYDIEK</sequence>
<gene>
    <name evidence="10" type="ORF">BCR32DRAFT_250523</name>
</gene>
<dbReference type="PANTHER" id="PTHR12830">
    <property type="entry name" value="ANAPHASE-PROMOTING COMPLEX SUBUNIT 5"/>
    <property type="match status" value="1"/>
</dbReference>
<keyword evidence="6" id="KW-0131">Cell cycle</keyword>
<keyword evidence="11" id="KW-1185">Reference proteome</keyword>
<keyword evidence="3" id="KW-0132">Cell division</keyword>
<dbReference type="GO" id="GO:0070979">
    <property type="term" value="P:protein K11-linked ubiquitination"/>
    <property type="evidence" value="ECO:0007669"/>
    <property type="project" value="TreeGrafter"/>
</dbReference>
<organism evidence="10 11">
    <name type="scientific">Anaeromyces robustus</name>
    <dbReference type="NCBI Taxonomy" id="1754192"/>
    <lineage>
        <taxon>Eukaryota</taxon>
        <taxon>Fungi</taxon>
        <taxon>Fungi incertae sedis</taxon>
        <taxon>Chytridiomycota</taxon>
        <taxon>Chytridiomycota incertae sedis</taxon>
        <taxon>Neocallimastigomycetes</taxon>
        <taxon>Neocallimastigales</taxon>
        <taxon>Neocallimastigaceae</taxon>
        <taxon>Anaeromyces</taxon>
    </lineage>
</organism>
<dbReference type="GO" id="GO:0051301">
    <property type="term" value="P:cell division"/>
    <property type="evidence" value="ECO:0007669"/>
    <property type="project" value="UniProtKB-KW"/>
</dbReference>
<evidence type="ECO:0000256" key="8">
    <source>
        <dbReference type="ARBA" id="ARBA00045696"/>
    </source>
</evidence>
<comment type="similarity">
    <text evidence="1">Belongs to the APC5 family.</text>
</comment>
<evidence type="ECO:0000256" key="5">
    <source>
        <dbReference type="ARBA" id="ARBA00022786"/>
    </source>
</evidence>
<dbReference type="InterPro" id="IPR026000">
    <property type="entry name" value="Apc5_dom"/>
</dbReference>
<keyword evidence="5" id="KW-0833">Ubl conjugation pathway</keyword>
<comment type="caution">
    <text evidence="10">The sequence shown here is derived from an EMBL/GenBank/DDBJ whole genome shotgun (WGS) entry which is preliminary data.</text>
</comment>
<protein>
    <recommendedName>
        <fullName evidence="2">Anaphase-promoting complex subunit 5</fullName>
    </recommendedName>
    <alternativeName>
        <fullName evidence="7">Cyclosome subunit 5</fullName>
    </alternativeName>
</protein>
<dbReference type="Pfam" id="PF12862">
    <property type="entry name" value="ANAPC5"/>
    <property type="match status" value="1"/>
</dbReference>
<evidence type="ECO:0000313" key="11">
    <source>
        <dbReference type="Proteomes" id="UP000193944"/>
    </source>
</evidence>
<comment type="function">
    <text evidence="8">Component of the anaphase promoting complex/cyclosome (APC/C), a cell cycle-regulated E3 ubiquitin ligase that controls progression through mitosis and the G1 phase of the cell cycle. The APC/C complex acts by mediating ubiquitination and subsequent degradation of target proteins: it mainly mediates the formation of 'Lys-11'-linked polyubiquitin chains and, to a lower extent, the formation of 'Lys-48'- and 'Lys-63'-linked polyubiquitin chains. The APC/C complex catalyzes assembly of branched 'Lys-11'-/'Lys-48'-linked branched ubiquitin chains on target proteins.</text>
</comment>
<dbReference type="GO" id="GO:0045842">
    <property type="term" value="P:positive regulation of mitotic metaphase/anaphase transition"/>
    <property type="evidence" value="ECO:0007669"/>
    <property type="project" value="TreeGrafter"/>
</dbReference>
<dbReference type="STRING" id="1754192.A0A1Y1VY99"/>
<evidence type="ECO:0000256" key="7">
    <source>
        <dbReference type="ARBA" id="ARBA00031069"/>
    </source>
</evidence>
<dbReference type="EMBL" id="MCFG01000446">
    <property type="protein sequence ID" value="ORX66241.1"/>
    <property type="molecule type" value="Genomic_DNA"/>
</dbReference>
<reference evidence="10 11" key="1">
    <citation type="submission" date="2016-08" db="EMBL/GenBank/DDBJ databases">
        <title>A Parts List for Fungal Cellulosomes Revealed by Comparative Genomics.</title>
        <authorList>
            <consortium name="DOE Joint Genome Institute"/>
            <person name="Haitjema C.H."/>
            <person name="Gilmore S.P."/>
            <person name="Henske J.K."/>
            <person name="Solomon K.V."/>
            <person name="De Groot R."/>
            <person name="Kuo A."/>
            <person name="Mondo S.J."/>
            <person name="Salamov A.A."/>
            <person name="Labutti K."/>
            <person name="Zhao Z."/>
            <person name="Chiniquy J."/>
            <person name="Barry K."/>
            <person name="Brewer H.M."/>
            <person name="Purvine S.O."/>
            <person name="Wright A.T."/>
            <person name="Boxma B."/>
            <person name="Van Alen T."/>
            <person name="Hackstein J.H."/>
            <person name="Baker S.E."/>
            <person name="Grigoriev I.V."/>
            <person name="O'Malley M.A."/>
        </authorList>
    </citation>
    <scope>NUCLEOTIDE SEQUENCE [LARGE SCALE GENOMIC DNA]</scope>
    <source>
        <strain evidence="10 11">S4</strain>
    </source>
</reference>
<evidence type="ECO:0000256" key="6">
    <source>
        <dbReference type="ARBA" id="ARBA00023306"/>
    </source>
</evidence>
<dbReference type="OrthoDB" id="2161259at2759"/>
<dbReference type="UniPathway" id="UPA00143"/>
<evidence type="ECO:0000256" key="3">
    <source>
        <dbReference type="ARBA" id="ARBA00022618"/>
    </source>
</evidence>
<feature type="domain" description="Anaphase-promoting complex subunit 5" evidence="9">
    <location>
        <begin position="122"/>
        <end position="214"/>
    </location>
</feature>
<evidence type="ECO:0000313" key="10">
    <source>
        <dbReference type="EMBL" id="ORX66241.1"/>
    </source>
</evidence>
<dbReference type="PANTHER" id="PTHR12830:SF9">
    <property type="entry name" value="ANAPHASE-PROMOTING COMPLEX SUBUNIT 5"/>
    <property type="match status" value="1"/>
</dbReference>
<evidence type="ECO:0000259" key="9">
    <source>
        <dbReference type="Pfam" id="PF12862"/>
    </source>
</evidence>
<reference evidence="10 11" key="2">
    <citation type="submission" date="2016-08" db="EMBL/GenBank/DDBJ databases">
        <title>Pervasive Adenine N6-methylation of Active Genes in Fungi.</title>
        <authorList>
            <consortium name="DOE Joint Genome Institute"/>
            <person name="Mondo S.J."/>
            <person name="Dannebaum R.O."/>
            <person name="Kuo R.C."/>
            <person name="Labutti K."/>
            <person name="Haridas S."/>
            <person name="Kuo A."/>
            <person name="Salamov A."/>
            <person name="Ahrendt S.R."/>
            <person name="Lipzen A."/>
            <person name="Sullivan W."/>
            <person name="Andreopoulos W.B."/>
            <person name="Clum A."/>
            <person name="Lindquist E."/>
            <person name="Daum C."/>
            <person name="Ramamoorthy G.K."/>
            <person name="Gryganskyi A."/>
            <person name="Culley D."/>
            <person name="Magnuson J.K."/>
            <person name="James T.Y."/>
            <person name="O'Malley M.A."/>
            <person name="Stajich J.E."/>
            <person name="Spatafora J.W."/>
            <person name="Visel A."/>
            <person name="Grigoriev I.V."/>
        </authorList>
    </citation>
    <scope>NUCLEOTIDE SEQUENCE [LARGE SCALE GENOMIC DNA]</scope>
    <source>
        <strain evidence="10 11">S4</strain>
    </source>
</reference>
<dbReference type="InterPro" id="IPR011990">
    <property type="entry name" value="TPR-like_helical_dom_sf"/>
</dbReference>
<dbReference type="Proteomes" id="UP000193944">
    <property type="component" value="Unassembled WGS sequence"/>
</dbReference>
<evidence type="ECO:0000256" key="1">
    <source>
        <dbReference type="ARBA" id="ARBA00007450"/>
    </source>
</evidence>
<evidence type="ECO:0000256" key="2">
    <source>
        <dbReference type="ARBA" id="ARBA00016066"/>
    </source>
</evidence>
<dbReference type="SUPFAM" id="SSF48452">
    <property type="entry name" value="TPR-like"/>
    <property type="match status" value="1"/>
</dbReference>
<keyword evidence="4" id="KW-0498">Mitosis</keyword>
<dbReference type="GO" id="GO:0005680">
    <property type="term" value="C:anaphase-promoting complex"/>
    <property type="evidence" value="ECO:0007669"/>
    <property type="project" value="InterPro"/>
</dbReference>
<evidence type="ECO:0000256" key="4">
    <source>
        <dbReference type="ARBA" id="ARBA00022776"/>
    </source>
</evidence>
<dbReference type="InterPro" id="IPR037679">
    <property type="entry name" value="Apc5"/>
</dbReference>
<dbReference type="AlphaFoldDB" id="A0A1Y1VY99"/>
<dbReference type="GO" id="GO:0031145">
    <property type="term" value="P:anaphase-promoting complex-dependent catabolic process"/>
    <property type="evidence" value="ECO:0007669"/>
    <property type="project" value="TreeGrafter"/>
</dbReference>
<proteinExistence type="inferred from homology"/>
<accession>A0A1Y1VY99</accession>